<evidence type="ECO:0000256" key="1">
    <source>
        <dbReference type="SAM" id="MobiDB-lite"/>
    </source>
</evidence>
<feature type="compositionally biased region" description="Low complexity" evidence="1">
    <location>
        <begin position="104"/>
        <end position="123"/>
    </location>
</feature>
<feature type="compositionally biased region" description="Low complexity" evidence="1">
    <location>
        <begin position="201"/>
        <end position="238"/>
    </location>
</feature>
<organism evidence="3">
    <name type="scientific">hydrothermal vent metagenome</name>
    <dbReference type="NCBI Taxonomy" id="652676"/>
    <lineage>
        <taxon>unclassified sequences</taxon>
        <taxon>metagenomes</taxon>
        <taxon>ecological metagenomes</taxon>
    </lineage>
</organism>
<feature type="domain" description="DUF4167" evidence="2">
    <location>
        <begin position="29"/>
        <end position="105"/>
    </location>
</feature>
<evidence type="ECO:0000313" key="3">
    <source>
        <dbReference type="EMBL" id="VAW21802.1"/>
    </source>
</evidence>
<accession>A0A3B0U5P3</accession>
<name>A0A3B0U5P3_9ZZZZ</name>
<protein>
    <recommendedName>
        <fullName evidence="2">DUF4167 domain-containing protein</fullName>
    </recommendedName>
</protein>
<evidence type="ECO:0000259" key="2">
    <source>
        <dbReference type="Pfam" id="PF13763"/>
    </source>
</evidence>
<dbReference type="AlphaFoldDB" id="A0A3B0U5P3"/>
<feature type="compositionally biased region" description="Basic residues" evidence="1">
    <location>
        <begin position="184"/>
        <end position="197"/>
    </location>
</feature>
<feature type="region of interest" description="Disordered" evidence="1">
    <location>
        <begin position="104"/>
        <end position="270"/>
    </location>
</feature>
<feature type="compositionally biased region" description="Basic and acidic residues" evidence="1">
    <location>
        <begin position="9"/>
        <end position="21"/>
    </location>
</feature>
<dbReference type="EMBL" id="UOEQ01000376">
    <property type="protein sequence ID" value="VAW21802.1"/>
    <property type="molecule type" value="Genomic_DNA"/>
</dbReference>
<feature type="region of interest" description="Disordered" evidence="1">
    <location>
        <begin position="1"/>
        <end position="61"/>
    </location>
</feature>
<sequence length="270" mass="29003">MQASGRFEMGPEREVPRKELMRSNQQNKRSRGRNNNHNRKNTNPMTRSYESNGPDVRVRGNAAHVAEKYVQLARDANSSGDSVAAENYLQHAEHYFRIISAAQAQQLAQQQAQAARSEQQQGQREQRQPDNRGDKSGDVQPNIGAQGTEDAQQGENASSENSSSENGAGSDKETTGVSEQVQSKPKRAPRERRPRRRPVAEKAVAAEGTKADAAPASAAPVDAEPASAEPASAVPADATEPMNDPANAPQPDVSELPAFVTADVDSSAAE</sequence>
<feature type="compositionally biased region" description="Low complexity" evidence="1">
    <location>
        <begin position="154"/>
        <end position="169"/>
    </location>
</feature>
<proteinExistence type="predicted"/>
<reference evidence="3" key="1">
    <citation type="submission" date="2018-06" db="EMBL/GenBank/DDBJ databases">
        <authorList>
            <person name="Zhirakovskaya E."/>
        </authorList>
    </citation>
    <scope>NUCLEOTIDE SEQUENCE</scope>
</reference>
<feature type="compositionally biased region" description="Basic residues" evidence="1">
    <location>
        <begin position="28"/>
        <end position="40"/>
    </location>
</feature>
<dbReference type="Pfam" id="PF13763">
    <property type="entry name" value="DUF4167"/>
    <property type="match status" value="1"/>
</dbReference>
<feature type="compositionally biased region" description="Basic and acidic residues" evidence="1">
    <location>
        <begin position="124"/>
        <end position="137"/>
    </location>
</feature>
<feature type="compositionally biased region" description="Polar residues" evidence="1">
    <location>
        <begin position="143"/>
        <end position="153"/>
    </location>
</feature>
<dbReference type="InterPro" id="IPR025430">
    <property type="entry name" value="DUF4167"/>
</dbReference>
<gene>
    <name evidence="3" type="ORF">MNBD_ALPHA11-913</name>
</gene>